<dbReference type="Pfam" id="PF00155">
    <property type="entry name" value="Aminotran_1_2"/>
    <property type="match status" value="1"/>
</dbReference>
<evidence type="ECO:0000256" key="4">
    <source>
        <dbReference type="ARBA" id="ARBA00047715"/>
    </source>
</evidence>
<comment type="caution">
    <text evidence="6">The sequence shown here is derived from an EMBL/GenBank/DDBJ whole genome shotgun (WGS) entry which is preliminary data.</text>
</comment>
<dbReference type="Gene3D" id="3.90.1150.10">
    <property type="entry name" value="Aspartate Aminotransferase, domain 1"/>
    <property type="match status" value="1"/>
</dbReference>
<dbReference type="AlphaFoldDB" id="A0A7W7C7G7"/>
<dbReference type="InterPro" id="IPR015421">
    <property type="entry name" value="PyrdxlP-dep_Trfase_major"/>
</dbReference>
<dbReference type="Gene3D" id="3.40.640.10">
    <property type="entry name" value="Type I PLP-dependent aspartate aminotransferase-like (Major domain)"/>
    <property type="match status" value="1"/>
</dbReference>
<dbReference type="InterPro" id="IPR004839">
    <property type="entry name" value="Aminotransferase_I/II_large"/>
</dbReference>
<comment type="catalytic activity">
    <reaction evidence="4">
        <text>6-carboxyhexanoyl-[ACP] + L-alanine + H(+) = (8S)-8-amino-7-oxononanoate + holo-[ACP] + CO2</text>
        <dbReference type="Rhea" id="RHEA:42288"/>
        <dbReference type="Rhea" id="RHEA-COMP:9685"/>
        <dbReference type="Rhea" id="RHEA-COMP:9955"/>
        <dbReference type="ChEBI" id="CHEBI:15378"/>
        <dbReference type="ChEBI" id="CHEBI:16526"/>
        <dbReference type="ChEBI" id="CHEBI:57972"/>
        <dbReference type="ChEBI" id="CHEBI:64479"/>
        <dbReference type="ChEBI" id="CHEBI:78846"/>
        <dbReference type="ChEBI" id="CHEBI:149468"/>
        <dbReference type="EC" id="2.3.1.47"/>
    </reaction>
</comment>
<gene>
    <name evidence="6" type="ORF">HNR67_002060</name>
</gene>
<dbReference type="PANTHER" id="PTHR13693">
    <property type="entry name" value="CLASS II AMINOTRANSFERASE/8-AMINO-7-OXONONANOATE SYNTHASE"/>
    <property type="match status" value="1"/>
</dbReference>
<organism evidence="6 7">
    <name type="scientific">Crossiella cryophila</name>
    <dbReference type="NCBI Taxonomy" id="43355"/>
    <lineage>
        <taxon>Bacteria</taxon>
        <taxon>Bacillati</taxon>
        <taxon>Actinomycetota</taxon>
        <taxon>Actinomycetes</taxon>
        <taxon>Pseudonocardiales</taxon>
        <taxon>Pseudonocardiaceae</taxon>
        <taxon>Crossiella</taxon>
    </lineage>
</organism>
<protein>
    <recommendedName>
        <fullName evidence="2">8-amino-7-oxononanoate synthase</fullName>
        <ecNumber evidence="2">2.3.1.47</ecNumber>
    </recommendedName>
</protein>
<keyword evidence="7" id="KW-1185">Reference proteome</keyword>
<accession>A0A7W7C7G7</accession>
<dbReference type="RefSeq" id="WP_185001833.1">
    <property type="nucleotide sequence ID" value="NZ_BAAAUI010000021.1"/>
</dbReference>
<dbReference type="SUPFAM" id="SSF53383">
    <property type="entry name" value="PLP-dependent transferases"/>
    <property type="match status" value="1"/>
</dbReference>
<dbReference type="GO" id="GO:0008710">
    <property type="term" value="F:8-amino-7-oxononanoate synthase activity"/>
    <property type="evidence" value="ECO:0007669"/>
    <property type="project" value="UniProtKB-EC"/>
</dbReference>
<evidence type="ECO:0000256" key="2">
    <source>
        <dbReference type="ARBA" id="ARBA00013187"/>
    </source>
</evidence>
<dbReference type="EMBL" id="JACHMH010000001">
    <property type="protein sequence ID" value="MBB4675942.1"/>
    <property type="molecule type" value="Genomic_DNA"/>
</dbReference>
<evidence type="ECO:0000256" key="1">
    <source>
        <dbReference type="ARBA" id="ARBA00001933"/>
    </source>
</evidence>
<dbReference type="Proteomes" id="UP000533598">
    <property type="component" value="Unassembled WGS sequence"/>
</dbReference>
<name>A0A7W7C7G7_9PSEU</name>
<evidence type="ECO:0000256" key="3">
    <source>
        <dbReference type="ARBA" id="ARBA00022679"/>
    </source>
</evidence>
<dbReference type="GO" id="GO:0030170">
    <property type="term" value="F:pyridoxal phosphate binding"/>
    <property type="evidence" value="ECO:0007669"/>
    <property type="project" value="InterPro"/>
</dbReference>
<dbReference type="InterPro" id="IPR050087">
    <property type="entry name" value="AON_synthase_class-II"/>
</dbReference>
<reference evidence="6 7" key="1">
    <citation type="submission" date="2020-08" db="EMBL/GenBank/DDBJ databases">
        <title>Sequencing the genomes of 1000 actinobacteria strains.</title>
        <authorList>
            <person name="Klenk H.-P."/>
        </authorList>
    </citation>
    <scope>NUCLEOTIDE SEQUENCE [LARGE SCALE GENOMIC DNA]</scope>
    <source>
        <strain evidence="6 7">DSM 44230</strain>
    </source>
</reference>
<feature type="domain" description="Aminotransferase class I/classII large" evidence="5">
    <location>
        <begin position="46"/>
        <end position="399"/>
    </location>
</feature>
<evidence type="ECO:0000313" key="6">
    <source>
        <dbReference type="EMBL" id="MBB4675942.1"/>
    </source>
</evidence>
<dbReference type="InterPro" id="IPR015422">
    <property type="entry name" value="PyrdxlP-dep_Trfase_small"/>
</dbReference>
<sequence>MTTALAPTANWPFAELLSAAESVNAKVDPPVVDGAVGPTIVQNGRELVNFASINFLNLHQRPDVLEHFLSASREHGLTTGGSRMTQGISRPHLEMEQEICRVTGKERAISFATGLLANFGFLNAMTKYIDWGAGMKCDNSDAVVIMDRHSHWSLLKAAEHLEHGKRLHTFRHNSPEDLEKVLKRVSSPKVVVVIESVYSADGSIAPMNELIDICEKYGALSFVDDANGFMLYGPENRPFAEEFAAMRRATFVMMSFSKAIGIEGGAIAGPADAINAFEITSGTSMFTAAMQPPTASTVGLLIRTLDGDPSIVDNYLARVERFRARLTEIGAPPFETPSYITSVLIGKDETADLVKDAFIEKGFLIPMFMFPAVKRNQAVMRLIINNDHTEEQLEYFLSTLAELKAKHDF</sequence>
<evidence type="ECO:0000313" key="7">
    <source>
        <dbReference type="Proteomes" id="UP000533598"/>
    </source>
</evidence>
<proteinExistence type="predicted"/>
<dbReference type="EC" id="2.3.1.47" evidence="2"/>
<evidence type="ECO:0000259" key="5">
    <source>
        <dbReference type="Pfam" id="PF00155"/>
    </source>
</evidence>
<comment type="cofactor">
    <cofactor evidence="1">
        <name>pyridoxal 5'-phosphate</name>
        <dbReference type="ChEBI" id="CHEBI:597326"/>
    </cofactor>
</comment>
<keyword evidence="3" id="KW-0808">Transferase</keyword>
<dbReference type="InterPro" id="IPR015424">
    <property type="entry name" value="PyrdxlP-dep_Trfase"/>
</dbReference>